<dbReference type="NCBIfam" id="NF045579">
    <property type="entry name" value="rhamnoside_JR"/>
    <property type="match status" value="1"/>
</dbReference>
<evidence type="ECO:0000313" key="7">
    <source>
        <dbReference type="EMBL" id="SNT42025.1"/>
    </source>
</evidence>
<dbReference type="InterPro" id="IPR000421">
    <property type="entry name" value="FA58C"/>
</dbReference>
<keyword evidence="8" id="KW-1185">Reference proteome</keyword>
<evidence type="ECO:0000259" key="5">
    <source>
        <dbReference type="Pfam" id="PF00754"/>
    </source>
</evidence>
<evidence type="ECO:0000259" key="6">
    <source>
        <dbReference type="Pfam" id="PF22666"/>
    </source>
</evidence>
<dbReference type="Proteomes" id="UP000198356">
    <property type="component" value="Unassembled WGS sequence"/>
</dbReference>
<dbReference type="Gene3D" id="2.60.120.260">
    <property type="entry name" value="Galactose-binding domain-like"/>
    <property type="match status" value="2"/>
</dbReference>
<feature type="signal peptide" evidence="4">
    <location>
        <begin position="1"/>
        <end position="25"/>
    </location>
</feature>
<dbReference type="PANTHER" id="PTHR43817">
    <property type="entry name" value="GLYCOSYL HYDROLASE"/>
    <property type="match status" value="1"/>
</dbReference>
<evidence type="ECO:0000313" key="8">
    <source>
        <dbReference type="Proteomes" id="UP000198356"/>
    </source>
</evidence>
<dbReference type="InterPro" id="IPR054593">
    <property type="entry name" value="Beta-mannosidase-like_N2"/>
</dbReference>
<dbReference type="GO" id="GO:0004553">
    <property type="term" value="F:hydrolase activity, hydrolyzing O-glycosyl compounds"/>
    <property type="evidence" value="ECO:0007669"/>
    <property type="project" value="UniProtKB-ARBA"/>
</dbReference>
<keyword evidence="1 4" id="KW-0732">Signal</keyword>
<accession>A0A239MH34</accession>
<evidence type="ECO:0000256" key="2">
    <source>
        <dbReference type="ARBA" id="ARBA00022801"/>
    </source>
</evidence>
<dbReference type="EMBL" id="FZOU01000013">
    <property type="protein sequence ID" value="SNT42025.1"/>
    <property type="molecule type" value="Genomic_DNA"/>
</dbReference>
<keyword evidence="2" id="KW-0378">Hydrolase</keyword>
<feature type="region of interest" description="Disordered" evidence="3">
    <location>
        <begin position="152"/>
        <end position="174"/>
    </location>
</feature>
<dbReference type="Pfam" id="PF17132">
    <property type="entry name" value="Glyco_hydro_106"/>
    <property type="match status" value="1"/>
</dbReference>
<evidence type="ECO:0000256" key="4">
    <source>
        <dbReference type="SAM" id="SignalP"/>
    </source>
</evidence>
<dbReference type="SUPFAM" id="SSF49785">
    <property type="entry name" value="Galactose-binding domain-like"/>
    <property type="match status" value="2"/>
</dbReference>
<organism evidence="7 8">
    <name type="scientific">Granulicella rosea</name>
    <dbReference type="NCBI Taxonomy" id="474952"/>
    <lineage>
        <taxon>Bacteria</taxon>
        <taxon>Pseudomonadati</taxon>
        <taxon>Acidobacteriota</taxon>
        <taxon>Terriglobia</taxon>
        <taxon>Terriglobales</taxon>
        <taxon>Acidobacteriaceae</taxon>
        <taxon>Granulicella</taxon>
    </lineage>
</organism>
<dbReference type="OrthoDB" id="9761519at2"/>
<dbReference type="AlphaFoldDB" id="A0A239MH34"/>
<reference evidence="7 8" key="1">
    <citation type="submission" date="2017-06" db="EMBL/GenBank/DDBJ databases">
        <authorList>
            <person name="Kim H.J."/>
            <person name="Triplett B.A."/>
        </authorList>
    </citation>
    <scope>NUCLEOTIDE SEQUENCE [LARGE SCALE GENOMIC DNA]</scope>
    <source>
        <strain evidence="7 8">DSM 18704</strain>
    </source>
</reference>
<feature type="domain" description="F5/8 type C" evidence="5">
    <location>
        <begin position="209"/>
        <end position="308"/>
    </location>
</feature>
<dbReference type="Pfam" id="PF22666">
    <property type="entry name" value="Glyco_hydro_2_N2"/>
    <property type="match status" value="1"/>
</dbReference>
<name>A0A239MH34_9BACT</name>
<dbReference type="Pfam" id="PF00754">
    <property type="entry name" value="F5_F8_type_C"/>
    <property type="match status" value="1"/>
</dbReference>
<feature type="domain" description="Beta-mannosidase-like galactose-binding" evidence="6">
    <location>
        <begin position="999"/>
        <end position="1075"/>
    </location>
</feature>
<dbReference type="InterPro" id="IPR008979">
    <property type="entry name" value="Galactose-bd-like_sf"/>
</dbReference>
<proteinExistence type="predicted"/>
<evidence type="ECO:0000256" key="1">
    <source>
        <dbReference type="ARBA" id="ARBA00022729"/>
    </source>
</evidence>
<evidence type="ECO:0000256" key="3">
    <source>
        <dbReference type="SAM" id="MobiDB-lite"/>
    </source>
</evidence>
<gene>
    <name evidence="7" type="ORF">SAMN05421770_11317</name>
</gene>
<feature type="chain" id="PRO_5013031847" evidence="4">
    <location>
        <begin position="26"/>
        <end position="1130"/>
    </location>
</feature>
<dbReference type="RefSeq" id="WP_089410346.1">
    <property type="nucleotide sequence ID" value="NZ_FZOU01000013.1"/>
</dbReference>
<sequence>MTPSTRRILAAALLASAATTGLAQTADPLAAGFKDPPDSARPRTWWHWTNGNVDEAGITRDLEWMKRSGIGGFQLVDVASGGGQTVEPKIHFGTEEWYHAVRHSAEEAKRLGLEMSIFSCAGWSEAGGPWVTQQMAMKRLVWSETAIDGGAHFTGRLPEPPSNEGPVRDAGARPDAPHFYRDSAVIAYRTPEGASAQSLHPRVTASSGAIDPAPLLDDSLNTSITIPAPKDGSPAWLQFEFAQPYTARALSFGVRGRIPVGKLLASNDGHTFRTVLDTPGPQGYHGASIRTFAFPAVTARFFRIELDGAGLTPAAVIHGGPVLPAKEFTLTEAILFADARVHRWEDKGAFGSLMDTYDGAPTPASVGIPHDGVLDLTSHLKPDGTLDWDVPAGHWTVLRMGYALTGAKNRPSVPAGSGYEVDKLSGDYVRQYFAGYVDPLQKHLGSLLGATTHYMTMDSWEAGMQNWTDAMIAQFTQRRGYDPTRYLPVLAGRVVDNADVSDRFLWDFRRTLADMYAEEFYGAMTGEIHKRGMENYSEASGVALEIPEDTLLNKSKVDIPMAEFWVHALHPESMYYVDVRGAASTAHVYGKPIVAAESFTGGGYESPYTLKKIADYWFTQGINRLVFHTSAHQPLDTPPGNTMVGTHLNRNITWAEQAKPFMDYVARVSYMLQQGSSVADLAYLLPEGAPSTMPFWGSGLEPAPPPGFDYDYLNTDILLHHANVDAEGRLRLDSGATYRLLVLPPTTQMTPEVLRRLHDLVAAGLTIAGPKPAASPSLAHYPAADAEVHALATDLWADTDGVTRTEHHFSKGTVYTGLALGEILTRLHVDPDFSASGAPENPPVWIHRHLPHADAYFVVNQSDRPEHMAARLRATGRSVEIWRPMDGSVTLTAFQAAVVEDSSGNRQPGLQPAAYVAAQGLTGVELDLAAREAVFVLVRDTSSTAPDATAASRTLARLQGPWTATFAQSPQTPATVRLSSLASWTESTNPAVRFFSGTASYSTTFPASATMLRRGSNGKGRIFLHFDDVRDIAAVKLNGRPVGVTWAPPYEVDITGAIRPGINRLEIAVTNEWTNRILGDRTLPPEQRILRDVPPARPGAPMPALPESGLIGGVSILDLDRAAMQASPKM</sequence>
<protein>
    <submittedName>
        <fullName evidence="7">F5/8 type C domain-containing protein</fullName>
    </submittedName>
</protein>
<dbReference type="PANTHER" id="PTHR43817:SF1">
    <property type="entry name" value="HYDROLASE, FAMILY 43, PUTATIVE (AFU_ORTHOLOGUE AFUA_3G01660)-RELATED"/>
    <property type="match status" value="1"/>
</dbReference>